<evidence type="ECO:0000256" key="8">
    <source>
        <dbReference type="SAM" id="MobiDB-lite"/>
    </source>
</evidence>
<keyword evidence="6 9" id="KW-0472">Membrane</keyword>
<dbReference type="GO" id="GO:0005524">
    <property type="term" value="F:ATP binding"/>
    <property type="evidence" value="ECO:0007669"/>
    <property type="project" value="UniProtKB-KW"/>
</dbReference>
<feature type="compositionally biased region" description="Polar residues" evidence="8">
    <location>
        <begin position="39"/>
        <end position="53"/>
    </location>
</feature>
<evidence type="ECO:0000256" key="4">
    <source>
        <dbReference type="ARBA" id="ARBA00022777"/>
    </source>
</evidence>
<proteinExistence type="predicted"/>
<keyword evidence="3" id="KW-0547">Nucleotide-binding</keyword>
<evidence type="ECO:0000256" key="1">
    <source>
        <dbReference type="ARBA" id="ARBA00004148"/>
    </source>
</evidence>
<dbReference type="PANTHER" id="PTHR12358">
    <property type="entry name" value="SPHINGOSINE KINASE"/>
    <property type="match status" value="1"/>
</dbReference>
<keyword evidence="2" id="KW-0808">Transferase</keyword>
<evidence type="ECO:0000256" key="6">
    <source>
        <dbReference type="ARBA" id="ARBA00023136"/>
    </source>
</evidence>
<dbReference type="InterPro" id="IPR017438">
    <property type="entry name" value="ATP-NAD_kinase_N"/>
</dbReference>
<dbReference type="InterPro" id="IPR001206">
    <property type="entry name" value="Diacylglycerol_kinase_cat_dom"/>
</dbReference>
<keyword evidence="9" id="KW-0812">Transmembrane</keyword>
<evidence type="ECO:0000256" key="3">
    <source>
        <dbReference type="ARBA" id="ARBA00022741"/>
    </source>
</evidence>
<dbReference type="Gene3D" id="2.60.200.40">
    <property type="match status" value="1"/>
</dbReference>
<dbReference type="PANTHER" id="PTHR12358:SF88">
    <property type="entry name" value="DAGKC DOMAIN-CONTAINING PROTEIN"/>
    <property type="match status" value="1"/>
</dbReference>
<feature type="signal peptide" evidence="10">
    <location>
        <begin position="1"/>
        <end position="19"/>
    </location>
</feature>
<dbReference type="SMART" id="SM00046">
    <property type="entry name" value="DAGKc"/>
    <property type="match status" value="1"/>
</dbReference>
<dbReference type="GO" id="GO:0005774">
    <property type="term" value="C:vacuolar membrane"/>
    <property type="evidence" value="ECO:0007669"/>
    <property type="project" value="UniProtKB-SubCell"/>
</dbReference>
<evidence type="ECO:0000259" key="11">
    <source>
        <dbReference type="PROSITE" id="PS50146"/>
    </source>
</evidence>
<keyword evidence="9" id="KW-1133">Transmembrane helix</keyword>
<name>A0A6V7QE91_ANACO</name>
<dbReference type="Gene3D" id="3.40.50.10330">
    <property type="entry name" value="Probable inorganic polyphosphate/atp-NAD kinase, domain 1"/>
    <property type="match status" value="1"/>
</dbReference>
<comment type="subcellular location">
    <subcellularLocation>
        <location evidence="1">Vacuole membrane</location>
        <topology evidence="1">Peripheral membrane protein</topology>
    </subcellularLocation>
</comment>
<dbReference type="EMBL" id="LR862135">
    <property type="protein sequence ID" value="CAD1841207.1"/>
    <property type="molecule type" value="Genomic_DNA"/>
</dbReference>
<feature type="region of interest" description="Disordered" evidence="8">
    <location>
        <begin position="38"/>
        <end position="77"/>
    </location>
</feature>
<dbReference type="AlphaFoldDB" id="A0A6V7QE91"/>
<sequence>MDASRKISVSLMLLLLILASPILNPLLELLCPEELGASRSVNNGEGRNPNPNLNGERAGERVPGAGEPGADGTLRWRGEGGAGERCVTLETEVLGLEAEGRTITVKAFGAAEAKVVSCCGGGGSGGVGRARRDYVLEMPSDESAARWSARLSDRINLLDRPKRLFIIVNPFGGKRCGRKIFQTEVMPLLEAAGILFTMQETKYQLHAQEIAHSLDLMKYDGIVCVSGDGVLVEVVNGLLQREDWDTAIKVPLGIIPAGTGNGMAKSLLHSVGDLYSVPNAVFAIIQGHKRSLDVASVVQGGTKFFSILMLTWGLIADIDIESEKYRWMGSARLDFYSLLRIMNLRKYSGLVQFVPAPGYEGYGEPIKQIDYHKDETTCSQEGQESNVEAQTQGYPGPQIDFQTTEWRALDGPFISVWINNVPWASENVMPAPDAKFSDGYLDAVIIRDCPKSALLDLMLKISDGSYVKSPYVTYLKVKAFRLEPGRRVGNPDKGGIVDSDGEVIARGDRFHDRSQHENLMAYGPPIQMTVDRVWPPYSLLLDESSFPLTLYLSFSVLVASSGTLMVMYSCMYITNGDQDARVFKLAQKYLLR</sequence>
<gene>
    <name evidence="12" type="ORF">CB5_LOCUS24418</name>
</gene>
<dbReference type="InterPro" id="IPR050187">
    <property type="entry name" value="Lipid_Phosphate_FormReg"/>
</dbReference>
<keyword evidence="4" id="KW-0418">Kinase</keyword>
<evidence type="ECO:0000256" key="10">
    <source>
        <dbReference type="SAM" id="SignalP"/>
    </source>
</evidence>
<protein>
    <recommendedName>
        <fullName evidence="7">sphingosine kinase</fullName>
        <ecNumber evidence="7">2.7.1.91</ecNumber>
    </recommendedName>
</protein>
<feature type="chain" id="PRO_5027964818" description="sphingosine kinase" evidence="10">
    <location>
        <begin position="20"/>
        <end position="592"/>
    </location>
</feature>
<keyword evidence="5" id="KW-0067">ATP-binding</keyword>
<evidence type="ECO:0000256" key="5">
    <source>
        <dbReference type="ARBA" id="ARBA00022840"/>
    </source>
</evidence>
<dbReference type="Pfam" id="PF00781">
    <property type="entry name" value="DAGK_cat"/>
    <property type="match status" value="1"/>
</dbReference>
<dbReference type="EC" id="2.7.1.91" evidence="7"/>
<evidence type="ECO:0000256" key="2">
    <source>
        <dbReference type="ARBA" id="ARBA00022679"/>
    </source>
</evidence>
<organism evidence="12">
    <name type="scientific">Ananas comosus var. bracteatus</name>
    <name type="common">red pineapple</name>
    <dbReference type="NCBI Taxonomy" id="296719"/>
    <lineage>
        <taxon>Eukaryota</taxon>
        <taxon>Viridiplantae</taxon>
        <taxon>Streptophyta</taxon>
        <taxon>Embryophyta</taxon>
        <taxon>Tracheophyta</taxon>
        <taxon>Spermatophyta</taxon>
        <taxon>Magnoliopsida</taxon>
        <taxon>Liliopsida</taxon>
        <taxon>Poales</taxon>
        <taxon>Bromeliaceae</taxon>
        <taxon>Bromelioideae</taxon>
        <taxon>Ananas</taxon>
    </lineage>
</organism>
<evidence type="ECO:0000256" key="9">
    <source>
        <dbReference type="SAM" id="Phobius"/>
    </source>
</evidence>
<dbReference type="SUPFAM" id="SSF111331">
    <property type="entry name" value="NAD kinase/diacylglycerol kinase-like"/>
    <property type="match status" value="1"/>
</dbReference>
<dbReference type="InterPro" id="IPR016064">
    <property type="entry name" value="NAD/diacylglycerol_kinase_sf"/>
</dbReference>
<reference evidence="12" key="1">
    <citation type="submission" date="2020-07" db="EMBL/GenBank/DDBJ databases">
        <authorList>
            <person name="Lin J."/>
        </authorList>
    </citation>
    <scope>NUCLEOTIDE SEQUENCE</scope>
</reference>
<dbReference type="InterPro" id="IPR045540">
    <property type="entry name" value="YegS/DAGK_C"/>
</dbReference>
<feature type="transmembrane region" description="Helical" evidence="9">
    <location>
        <begin position="550"/>
        <end position="574"/>
    </location>
</feature>
<accession>A0A6V7QE91</accession>
<dbReference type="PROSITE" id="PS50146">
    <property type="entry name" value="DAGK"/>
    <property type="match status" value="1"/>
</dbReference>
<feature type="domain" description="DAGKc" evidence="11">
    <location>
        <begin position="159"/>
        <end position="301"/>
    </location>
</feature>
<dbReference type="GO" id="GO:0071215">
    <property type="term" value="P:cellular response to abscisic acid stimulus"/>
    <property type="evidence" value="ECO:0007669"/>
    <property type="project" value="UniProtKB-ARBA"/>
</dbReference>
<dbReference type="FunFam" id="3.40.50.10330:FF:000005">
    <property type="entry name" value="Sphingosine kinase 2"/>
    <property type="match status" value="1"/>
</dbReference>
<dbReference type="GO" id="GO:0008481">
    <property type="term" value="F:sphingosine kinase activity"/>
    <property type="evidence" value="ECO:0007669"/>
    <property type="project" value="UniProtKB-EC"/>
</dbReference>
<evidence type="ECO:0000256" key="7">
    <source>
        <dbReference type="ARBA" id="ARBA00044037"/>
    </source>
</evidence>
<keyword evidence="10" id="KW-0732">Signal</keyword>
<dbReference type="GO" id="GO:0046512">
    <property type="term" value="P:sphingosine biosynthetic process"/>
    <property type="evidence" value="ECO:0007669"/>
    <property type="project" value="TreeGrafter"/>
</dbReference>
<dbReference type="Pfam" id="PF19279">
    <property type="entry name" value="YegS_C"/>
    <property type="match status" value="1"/>
</dbReference>
<evidence type="ECO:0000313" key="12">
    <source>
        <dbReference type="EMBL" id="CAD1841207.1"/>
    </source>
</evidence>